<comment type="caution">
    <text evidence="2">The sequence shown here is derived from an EMBL/GenBank/DDBJ whole genome shotgun (WGS) entry which is preliminary data.</text>
</comment>
<dbReference type="PANTHER" id="PTHR34512">
    <property type="entry name" value="CELL SURFACE PROTEIN"/>
    <property type="match status" value="1"/>
</dbReference>
<dbReference type="EMBL" id="JBHMEA010000015">
    <property type="protein sequence ID" value="MFB9231123.1"/>
    <property type="molecule type" value="Genomic_DNA"/>
</dbReference>
<dbReference type="Gene3D" id="2.130.10.10">
    <property type="entry name" value="YVTN repeat-like/Quinoprotein amine dehydrogenase"/>
    <property type="match status" value="1"/>
</dbReference>
<dbReference type="SMART" id="SM00564">
    <property type="entry name" value="PQQ"/>
    <property type="match status" value="6"/>
</dbReference>
<name>A0ABV5JEH9_9RHOB</name>
<dbReference type="SUPFAM" id="SSF50998">
    <property type="entry name" value="Quinoprotein alcohol dehydrogenase-like"/>
    <property type="match status" value="2"/>
</dbReference>
<dbReference type="InterPro" id="IPR011047">
    <property type="entry name" value="Quinoprotein_ADH-like_sf"/>
</dbReference>
<evidence type="ECO:0000313" key="2">
    <source>
        <dbReference type="EMBL" id="MFB9231123.1"/>
    </source>
</evidence>
<dbReference type="Pfam" id="PF13360">
    <property type="entry name" value="PQQ_2"/>
    <property type="match status" value="2"/>
</dbReference>
<dbReference type="Proteomes" id="UP001589683">
    <property type="component" value="Unassembled WGS sequence"/>
</dbReference>
<dbReference type="RefSeq" id="WP_343229475.1">
    <property type="nucleotide sequence ID" value="NZ_JAGFNU010000014.1"/>
</dbReference>
<reference evidence="2 3" key="1">
    <citation type="submission" date="2024-09" db="EMBL/GenBank/DDBJ databases">
        <authorList>
            <person name="Sun Q."/>
            <person name="Mori K."/>
        </authorList>
    </citation>
    <scope>NUCLEOTIDE SEQUENCE [LARGE SCALE GENOMIC DNA]</scope>
    <source>
        <strain evidence="2 3">CECT 8726</strain>
    </source>
</reference>
<dbReference type="InterPro" id="IPR018391">
    <property type="entry name" value="PQQ_b-propeller_rpt"/>
</dbReference>
<gene>
    <name evidence="2" type="ORF">ACFFUT_04890</name>
</gene>
<feature type="domain" description="Pyrrolo-quinoline quinone repeat" evidence="1">
    <location>
        <begin position="393"/>
        <end position="452"/>
    </location>
</feature>
<evidence type="ECO:0000313" key="3">
    <source>
        <dbReference type="Proteomes" id="UP001589683"/>
    </source>
</evidence>
<evidence type="ECO:0000259" key="1">
    <source>
        <dbReference type="Pfam" id="PF13360"/>
    </source>
</evidence>
<protein>
    <submittedName>
        <fullName evidence="2">PQQ-binding-like beta-propeller repeat protein</fullName>
    </submittedName>
</protein>
<keyword evidence="3" id="KW-1185">Reference proteome</keyword>
<accession>A0ABV5JEH9</accession>
<feature type="domain" description="Pyrrolo-quinoline quinone repeat" evidence="1">
    <location>
        <begin position="136"/>
        <end position="370"/>
    </location>
</feature>
<sequence>MKLIQSAGILALILTMIACSREPVLKGERLDLRTPLTRSDEAATGETEDGVTPAVNALGTDGNIALPITLPAAVNHSEWTHRNGTATHRIIHPALGKELSRVWSSNIGAGDSRRFRITADPVASAGRLFTMDSQSGVRAHTTDGALLWSRDLTPGSDRTSDASGGGLAVSGDIVFATTGFGTLNALDAASGQMRWTQRLNAPATGAPTVLGDLVYVVSRDGRAWAVNIADGRVRWELPGVPTQSVMVGGAGPAVNDKVAVFPFGSGDLVAGFPQAGVRLWGARVAGQRRGRVYATVNDVSGDPVIDGDVVYTGNSSGSVIALNARSGERIWTATEGTYSPVWPSGGSVFLVSDQAELIRLDAETGARIWAVELPYYTTRRERRRKGVYAHYGPILAGNRLIVASGDGQIRSYNPVDGSLLSSVGLPGGATTNPIVVNGTLYVVSSSGTLHAFR</sequence>
<proteinExistence type="predicted"/>
<organism evidence="2 3">
    <name type="scientific">Pseudohalocynthiibacter aestuariivivens</name>
    <dbReference type="NCBI Taxonomy" id="1591409"/>
    <lineage>
        <taxon>Bacteria</taxon>
        <taxon>Pseudomonadati</taxon>
        <taxon>Pseudomonadota</taxon>
        <taxon>Alphaproteobacteria</taxon>
        <taxon>Rhodobacterales</taxon>
        <taxon>Paracoccaceae</taxon>
        <taxon>Pseudohalocynthiibacter</taxon>
    </lineage>
</organism>
<dbReference type="PROSITE" id="PS51257">
    <property type="entry name" value="PROKAR_LIPOPROTEIN"/>
    <property type="match status" value="1"/>
</dbReference>
<dbReference type="InterPro" id="IPR002372">
    <property type="entry name" value="PQQ_rpt_dom"/>
</dbReference>
<dbReference type="PANTHER" id="PTHR34512:SF30">
    <property type="entry name" value="OUTER MEMBRANE PROTEIN ASSEMBLY FACTOR BAMB"/>
    <property type="match status" value="1"/>
</dbReference>
<dbReference type="InterPro" id="IPR015943">
    <property type="entry name" value="WD40/YVTN_repeat-like_dom_sf"/>
</dbReference>